<feature type="region of interest" description="Disordered" evidence="2">
    <location>
        <begin position="988"/>
        <end position="1012"/>
    </location>
</feature>
<accession>A0AB35XXQ1</accession>
<dbReference type="SUPFAM" id="SSF48371">
    <property type="entry name" value="ARM repeat"/>
    <property type="match status" value="1"/>
</dbReference>
<dbReference type="EMBL" id="JBBFKC010000004">
    <property type="protein sequence ID" value="MEJ3690605.1"/>
    <property type="molecule type" value="Genomic_DNA"/>
</dbReference>
<dbReference type="Pfam" id="PF10145">
    <property type="entry name" value="PhageMin_Tail"/>
    <property type="match status" value="1"/>
</dbReference>
<dbReference type="RefSeq" id="WP_337678956.1">
    <property type="nucleotide sequence ID" value="NZ_JBBFKC010000004.1"/>
</dbReference>
<gene>
    <name evidence="5" type="ORF">WF787_05100</name>
</gene>
<proteinExistence type="predicted"/>
<evidence type="ECO:0000256" key="1">
    <source>
        <dbReference type="ARBA" id="ARBA00022612"/>
    </source>
</evidence>
<feature type="compositionally biased region" description="Gly residues" evidence="2">
    <location>
        <begin position="993"/>
        <end position="1009"/>
    </location>
</feature>
<keyword evidence="1" id="KW-1188">Viral release from host cell</keyword>
<keyword evidence="6" id="KW-1185">Reference proteome</keyword>
<evidence type="ECO:0000256" key="2">
    <source>
        <dbReference type="SAM" id="MobiDB-lite"/>
    </source>
</evidence>
<feature type="transmembrane region" description="Helical" evidence="3">
    <location>
        <begin position="962"/>
        <end position="983"/>
    </location>
</feature>
<name>A0AB35XXQ1_9FIRM</name>
<sequence>MADYSITGDTKLDTSGFTKGVSSMTVAAGNLISDLTKTAATKLAGLAKSSVSVGMNFDASMSQVAATMGTTVDQIDNLTKVAKEMGSTTKFTATQAADALNYLALAGYDADKAAEVLPSVLNLAAAGGMDLAYASDLVTDAMASLNIEANKQNVDDFGNKLAMAASKANANVSQLGEAILTVGGTAANLKGGTTELTTALGLLANVGIKGAEGGTHLRNIILSLQSPTDEAAKKMQKLGLSVYDSQGKMRGLNDILSDLNSAMKGMTQGQKDSIINQLFNKTDLAAVNGLLAAQGEQWDTLAAQIDSADGAMGQMAETQIDNLQGAMTIMSSAFEGMQLAVYDELEPTLTEAVKWGTDCLTQLTTALSEGGPEAMLAAAGEIISDLAAGIAAQLPGLMQTGVEIITQLAQNLTDTMPAMLDTGAEVLAALAQGIINATPALLTSATEIIAEFMLYLGDHADEIMDTGMQLLESLVIGITDNLPQLITAAAALIAKWAAALIAHLPDILKCGAAMLTTLVDGIVCSLENLAEAALACVAKLVGVWDGSMDEWGHIGENIVSGLLNGIKGAWNSLAKWVSNGINGLVSGVKGRLGIHSPSKVFDEIGVQVCNGLAQGLDRGNKKVKDAAKTVVASVTDSTTTLTNGVAKTVETVTEQMANGVTQQKQTITETSRQMVGGVLKDIKTVTSIAADGTKTVKQTMETVRETAKTVTSTFETLADGVKTTTQTVTETLTDGTETQKQVITEVYDDIVDGALVTIERVKTIAADGTVQVAEQIKKSSADTFDGLWKEIQTEADTGVLGTFDDLYTAVKNQDWLSIGKWVASTIYSGLTADQKKQVNDFALGIVTKLNKALGGARDQLVQGAIDLGGQIVNGLTSGFSEVWQQAQGLGSTLIEIFGGLKTPLSNAALAISQGMKGGLISAFPEILASLGGLIGSIGGAFVAMLDAIAAALFPTGFGTPQALLMIAAGVALAAVIAGIVASIGGSFSKKGSSGRGGSSGGSSGSGGMGSVDITTGTGSLEDAINANTKALEKTNSALADMIRQAGALVLSDNMRLGSTVAASGTAQVVSAANSYHREGDTNITQNFYNGHDTAAAQQREARWEADKAKARKR</sequence>
<keyword evidence="3" id="KW-0812">Transmembrane</keyword>
<feature type="domain" description="Phage tail tape measure protein" evidence="4">
    <location>
        <begin position="80"/>
        <end position="279"/>
    </location>
</feature>
<dbReference type="PANTHER" id="PTHR37813">
    <property type="entry name" value="FELS-2 PROPHAGE PROTEIN"/>
    <property type="match status" value="1"/>
</dbReference>
<dbReference type="NCBIfam" id="TIGR01760">
    <property type="entry name" value="tape_meas_TP901"/>
    <property type="match status" value="1"/>
</dbReference>
<protein>
    <submittedName>
        <fullName evidence="5">Phage tail tape measure protein</fullName>
    </submittedName>
</protein>
<dbReference type="AlphaFoldDB" id="A0AB35XXQ1"/>
<reference evidence="5 6" key="1">
    <citation type="submission" date="2024-03" db="EMBL/GenBank/DDBJ databases">
        <authorList>
            <person name="Plomp N."/>
            <person name="Harmsen H.J."/>
        </authorList>
    </citation>
    <scope>NUCLEOTIDE SEQUENCE [LARGE SCALE GENOMIC DNA]</scope>
    <source>
        <strain evidence="5 6">HTF-76H</strain>
    </source>
</reference>
<dbReference type="InterPro" id="IPR010090">
    <property type="entry name" value="Phage_tape_meas"/>
</dbReference>
<dbReference type="PANTHER" id="PTHR37813:SF1">
    <property type="entry name" value="FELS-2 PROPHAGE PROTEIN"/>
    <property type="match status" value="1"/>
</dbReference>
<dbReference type="InterPro" id="IPR016024">
    <property type="entry name" value="ARM-type_fold"/>
</dbReference>
<evidence type="ECO:0000259" key="4">
    <source>
        <dbReference type="Pfam" id="PF10145"/>
    </source>
</evidence>
<keyword evidence="3" id="KW-1133">Transmembrane helix</keyword>
<dbReference type="Proteomes" id="UP001379600">
    <property type="component" value="Unassembled WGS sequence"/>
</dbReference>
<evidence type="ECO:0000313" key="5">
    <source>
        <dbReference type="EMBL" id="MEJ3690605.1"/>
    </source>
</evidence>
<evidence type="ECO:0000256" key="3">
    <source>
        <dbReference type="SAM" id="Phobius"/>
    </source>
</evidence>
<organism evidence="5 6">
    <name type="scientific">Faecalibacterium taiwanense</name>
    <dbReference type="NCBI Taxonomy" id="3030638"/>
    <lineage>
        <taxon>Bacteria</taxon>
        <taxon>Bacillati</taxon>
        <taxon>Bacillota</taxon>
        <taxon>Clostridia</taxon>
        <taxon>Eubacteriales</taxon>
        <taxon>Oscillospiraceae</taxon>
        <taxon>Faecalibacterium</taxon>
    </lineage>
</organism>
<feature type="transmembrane region" description="Helical" evidence="3">
    <location>
        <begin position="926"/>
        <end position="953"/>
    </location>
</feature>
<keyword evidence="3" id="KW-0472">Membrane</keyword>
<comment type="caution">
    <text evidence="5">The sequence shown here is derived from an EMBL/GenBank/DDBJ whole genome shotgun (WGS) entry which is preliminary data.</text>
</comment>
<evidence type="ECO:0000313" key="6">
    <source>
        <dbReference type="Proteomes" id="UP001379600"/>
    </source>
</evidence>